<name>A0ABW6FVP8_9ACTN</name>
<dbReference type="EMBL" id="JBHXIJ010000370">
    <property type="protein sequence ID" value="MFD5103330.1"/>
    <property type="molecule type" value="Genomic_DNA"/>
</dbReference>
<comment type="caution">
    <text evidence="1">The sequence shown here is derived from an EMBL/GenBank/DDBJ whole genome shotgun (WGS) entry which is preliminary data.</text>
</comment>
<accession>A0ABW6FVP8</accession>
<proteinExistence type="predicted"/>
<evidence type="ECO:0000313" key="1">
    <source>
        <dbReference type="EMBL" id="MFD5103330.1"/>
    </source>
</evidence>
<protein>
    <submittedName>
        <fullName evidence="1">Uncharacterized protein</fullName>
    </submittedName>
</protein>
<gene>
    <name evidence="1" type="ORF">ACFWJN_30810</name>
</gene>
<dbReference type="Proteomes" id="UP001598448">
    <property type="component" value="Unassembled WGS sequence"/>
</dbReference>
<sequence>MATRWIPEYLDFDEFRALAVKAIWALGAIPGPEARDAPDSGAWAREFVVSPLGRTRGVTEIRAKGVTR</sequence>
<evidence type="ECO:0000313" key="2">
    <source>
        <dbReference type="Proteomes" id="UP001598448"/>
    </source>
</evidence>
<reference evidence="1 2" key="1">
    <citation type="submission" date="2024-09" db="EMBL/GenBank/DDBJ databases">
        <title>The Natural Products Discovery Center: Release of the First 8490 Sequenced Strains for Exploring Actinobacteria Biosynthetic Diversity.</title>
        <authorList>
            <person name="Kalkreuter E."/>
            <person name="Kautsar S.A."/>
            <person name="Yang D."/>
            <person name="Bader C.D."/>
            <person name="Teijaro C.N."/>
            <person name="Fluegel L."/>
            <person name="Davis C.M."/>
            <person name="Simpson J.R."/>
            <person name="Lauterbach L."/>
            <person name="Steele A.D."/>
            <person name="Gui C."/>
            <person name="Meng S."/>
            <person name="Li G."/>
            <person name="Viehrig K."/>
            <person name="Ye F."/>
            <person name="Su P."/>
            <person name="Kiefer A.F."/>
            <person name="Nichols A."/>
            <person name="Cepeda A.J."/>
            <person name="Yan W."/>
            <person name="Fan B."/>
            <person name="Jiang Y."/>
            <person name="Adhikari A."/>
            <person name="Zheng C.-J."/>
            <person name="Schuster L."/>
            <person name="Cowan T.M."/>
            <person name="Smanski M.J."/>
            <person name="Chevrette M.G."/>
            <person name="De Carvalho L.P.S."/>
            <person name="Shen B."/>
        </authorList>
    </citation>
    <scope>NUCLEOTIDE SEQUENCE [LARGE SCALE GENOMIC DNA]</scope>
    <source>
        <strain evidence="1 2">NPDC058348</strain>
    </source>
</reference>
<organism evidence="1 2">
    <name type="scientific">Streptomyces albidochromogenes</name>
    <dbReference type="NCBI Taxonomy" id="329524"/>
    <lineage>
        <taxon>Bacteria</taxon>
        <taxon>Bacillati</taxon>
        <taxon>Actinomycetota</taxon>
        <taxon>Actinomycetes</taxon>
        <taxon>Kitasatosporales</taxon>
        <taxon>Streptomycetaceae</taxon>
        <taxon>Streptomyces</taxon>
    </lineage>
</organism>
<keyword evidence="2" id="KW-1185">Reference proteome</keyword>
<dbReference type="RefSeq" id="WP_386721534.1">
    <property type="nucleotide sequence ID" value="NZ_JBHXIJ010000370.1"/>
</dbReference>